<dbReference type="SMART" id="SM00342">
    <property type="entry name" value="HTH_ARAC"/>
    <property type="match status" value="1"/>
</dbReference>
<dbReference type="Proteomes" id="UP000193450">
    <property type="component" value="Chromosome"/>
</dbReference>
<keyword evidence="6" id="KW-1185">Reference proteome</keyword>
<keyword evidence="1" id="KW-0805">Transcription regulation</keyword>
<dbReference type="EMBL" id="CP019343">
    <property type="protein sequence ID" value="ARN73797.1"/>
    <property type="molecule type" value="Genomic_DNA"/>
</dbReference>
<dbReference type="Gene3D" id="1.10.10.60">
    <property type="entry name" value="Homeodomain-like"/>
    <property type="match status" value="2"/>
</dbReference>
<evidence type="ECO:0000259" key="4">
    <source>
        <dbReference type="PROSITE" id="PS01124"/>
    </source>
</evidence>
<evidence type="ECO:0000256" key="2">
    <source>
        <dbReference type="ARBA" id="ARBA00023125"/>
    </source>
</evidence>
<feature type="domain" description="HTH araC/xylS-type" evidence="4">
    <location>
        <begin position="264"/>
        <end position="361"/>
    </location>
</feature>
<keyword evidence="3" id="KW-0804">Transcription</keyword>
<dbReference type="GO" id="GO:0003700">
    <property type="term" value="F:DNA-binding transcription factor activity"/>
    <property type="evidence" value="ECO:0007669"/>
    <property type="project" value="InterPro"/>
</dbReference>
<dbReference type="SUPFAM" id="SSF46689">
    <property type="entry name" value="Homeodomain-like"/>
    <property type="match status" value="2"/>
</dbReference>
<dbReference type="InterPro" id="IPR018060">
    <property type="entry name" value="HTH_AraC"/>
</dbReference>
<evidence type="ECO:0000256" key="1">
    <source>
        <dbReference type="ARBA" id="ARBA00023015"/>
    </source>
</evidence>
<dbReference type="PANTHER" id="PTHR47893:SF1">
    <property type="entry name" value="REGULATORY PROTEIN PCHR"/>
    <property type="match status" value="1"/>
</dbReference>
<reference evidence="5 6" key="1">
    <citation type="submission" date="2016-11" db="EMBL/GenBank/DDBJ databases">
        <title>Trade-off between light-utilization and light-protection in marine flavobacteria.</title>
        <authorList>
            <person name="Kumagai Y."/>
        </authorList>
    </citation>
    <scope>NUCLEOTIDE SEQUENCE [LARGE SCALE GENOMIC DNA]</scope>
    <source>
        <strain evidence="5 6">NBRC 107125</strain>
    </source>
</reference>
<dbReference type="KEGG" id="osg:BST96_06530"/>
<dbReference type="PROSITE" id="PS00041">
    <property type="entry name" value="HTH_ARAC_FAMILY_1"/>
    <property type="match status" value="1"/>
</dbReference>
<dbReference type="InterPro" id="IPR053142">
    <property type="entry name" value="PchR_regulatory_protein"/>
</dbReference>
<proteinExistence type="predicted"/>
<dbReference type="InterPro" id="IPR018062">
    <property type="entry name" value="HTH_AraC-typ_CS"/>
</dbReference>
<dbReference type="STRING" id="716816.BST96_06530"/>
<accession>A0A1X9NFR2</accession>
<evidence type="ECO:0000256" key="3">
    <source>
        <dbReference type="ARBA" id="ARBA00023163"/>
    </source>
</evidence>
<evidence type="ECO:0000313" key="5">
    <source>
        <dbReference type="EMBL" id="ARN73797.1"/>
    </source>
</evidence>
<dbReference type="Pfam" id="PF12833">
    <property type="entry name" value="HTH_18"/>
    <property type="match status" value="1"/>
</dbReference>
<protein>
    <recommendedName>
        <fullName evidence="4">HTH araC/xylS-type domain-containing protein</fullName>
    </recommendedName>
</protein>
<sequence>MGKIYKQARTSFTLNNFTASQQGAVTRLVPNAPECHHLFGYESQGAVDPSEFFYDLRRLVAQGDISSAVRFCLPDHEEEFHFLSNGFILQLFRDVRPALMRGSYYSEQWISLRVFMQGKPKESFNESLPFDCAAQCTFLNFGQGLRYTYDMVDLGNHSSVHLVFKPEQLARFVAPAHRHYIQLLATNADAHKLQDHLLVVPLTADIYRLAREILDLTSDNPFYHFHTESRSLELLTQAIRSLYVDNLSSVGSVRLNQRDIQKLEALKARLHSDYAESFTLDDLSRWVGFNRRKLTEGFKALYGVTVNEYLLSQRMTNARLLLREGAAVSEVSEQVGYTGSSSFGKAFKRYFGTTPKESRQLL</sequence>
<organism evidence="5 6">
    <name type="scientific">Oceanicoccus sagamiensis</name>
    <dbReference type="NCBI Taxonomy" id="716816"/>
    <lineage>
        <taxon>Bacteria</taxon>
        <taxon>Pseudomonadati</taxon>
        <taxon>Pseudomonadota</taxon>
        <taxon>Gammaproteobacteria</taxon>
        <taxon>Cellvibrionales</taxon>
        <taxon>Spongiibacteraceae</taxon>
        <taxon>Oceanicoccus</taxon>
    </lineage>
</organism>
<evidence type="ECO:0000313" key="6">
    <source>
        <dbReference type="Proteomes" id="UP000193450"/>
    </source>
</evidence>
<gene>
    <name evidence="5" type="ORF">BST96_06530</name>
</gene>
<name>A0A1X9NFR2_9GAMM</name>
<dbReference type="InterPro" id="IPR020449">
    <property type="entry name" value="Tscrpt_reg_AraC-type_HTH"/>
</dbReference>
<keyword evidence="2" id="KW-0238">DNA-binding</keyword>
<dbReference type="PRINTS" id="PR00032">
    <property type="entry name" value="HTHARAC"/>
</dbReference>
<dbReference type="PANTHER" id="PTHR47893">
    <property type="entry name" value="REGULATORY PROTEIN PCHR"/>
    <property type="match status" value="1"/>
</dbReference>
<dbReference type="GO" id="GO:0043565">
    <property type="term" value="F:sequence-specific DNA binding"/>
    <property type="evidence" value="ECO:0007669"/>
    <property type="project" value="InterPro"/>
</dbReference>
<dbReference type="InterPro" id="IPR009057">
    <property type="entry name" value="Homeodomain-like_sf"/>
</dbReference>
<dbReference type="PROSITE" id="PS01124">
    <property type="entry name" value="HTH_ARAC_FAMILY_2"/>
    <property type="match status" value="1"/>
</dbReference>
<dbReference type="OrthoDB" id="6670788at2"/>
<dbReference type="RefSeq" id="WP_085757917.1">
    <property type="nucleotide sequence ID" value="NZ_CP019343.1"/>
</dbReference>
<dbReference type="AlphaFoldDB" id="A0A1X9NFR2"/>